<protein>
    <submittedName>
        <fullName evidence="1">Uncharacterized protein</fullName>
    </submittedName>
</protein>
<comment type="caution">
    <text evidence="1">The sequence shown here is derived from an EMBL/GenBank/DDBJ whole genome shotgun (WGS) entry which is preliminary data.</text>
</comment>
<reference evidence="2" key="1">
    <citation type="journal article" date="2024" name="Proc. Natl. Acad. Sci. U.S.A.">
        <title>Extraordinary preservation of gene collinearity over three hundred million years revealed in homosporous lycophytes.</title>
        <authorList>
            <person name="Li C."/>
            <person name="Wickell D."/>
            <person name="Kuo L.Y."/>
            <person name="Chen X."/>
            <person name="Nie B."/>
            <person name="Liao X."/>
            <person name="Peng D."/>
            <person name="Ji J."/>
            <person name="Jenkins J."/>
            <person name="Williams M."/>
            <person name="Shu S."/>
            <person name="Plott C."/>
            <person name="Barry K."/>
            <person name="Rajasekar S."/>
            <person name="Grimwood J."/>
            <person name="Han X."/>
            <person name="Sun S."/>
            <person name="Hou Z."/>
            <person name="He W."/>
            <person name="Dai G."/>
            <person name="Sun C."/>
            <person name="Schmutz J."/>
            <person name="Leebens-Mack J.H."/>
            <person name="Li F.W."/>
            <person name="Wang L."/>
        </authorList>
    </citation>
    <scope>NUCLEOTIDE SEQUENCE [LARGE SCALE GENOMIC DNA]</scope>
    <source>
        <strain evidence="2">cv. PW_Plant_1</strain>
    </source>
</reference>
<name>A0ACC2DNK4_DIPCM</name>
<keyword evidence="2" id="KW-1185">Reference proteome</keyword>
<dbReference type="EMBL" id="CM055096">
    <property type="protein sequence ID" value="KAJ7555759.1"/>
    <property type="molecule type" value="Genomic_DNA"/>
</dbReference>
<evidence type="ECO:0000313" key="2">
    <source>
        <dbReference type="Proteomes" id="UP001162992"/>
    </source>
</evidence>
<sequence length="153" mass="17123">MYGASADVFEAELGAQHVVEVEPTAQLKPSVRKARKLLYRRLRVGVQDGRIFVGKFHCLDKQGNIILYDTVEYRQMPTLSSSSAKVDPDPAMEQRSLGLVLIPSHCRTSCHVECFIDEQLSLLSLKDTEEEKQTSLSTQTDGPLDSESQEKII</sequence>
<accession>A0ACC2DNK4</accession>
<gene>
    <name evidence="1" type="ORF">O6H91_05G053700</name>
</gene>
<proteinExistence type="predicted"/>
<organism evidence="1 2">
    <name type="scientific">Diphasiastrum complanatum</name>
    <name type="common">Issler's clubmoss</name>
    <name type="synonym">Lycopodium complanatum</name>
    <dbReference type="NCBI Taxonomy" id="34168"/>
    <lineage>
        <taxon>Eukaryota</taxon>
        <taxon>Viridiplantae</taxon>
        <taxon>Streptophyta</taxon>
        <taxon>Embryophyta</taxon>
        <taxon>Tracheophyta</taxon>
        <taxon>Lycopodiopsida</taxon>
        <taxon>Lycopodiales</taxon>
        <taxon>Lycopodiaceae</taxon>
        <taxon>Lycopodioideae</taxon>
        <taxon>Diphasiastrum</taxon>
    </lineage>
</organism>
<dbReference type="Proteomes" id="UP001162992">
    <property type="component" value="Chromosome 5"/>
</dbReference>
<evidence type="ECO:0000313" key="1">
    <source>
        <dbReference type="EMBL" id="KAJ7555759.1"/>
    </source>
</evidence>